<evidence type="ECO:0000313" key="1">
    <source>
        <dbReference type="EMBL" id="OJD26693.1"/>
    </source>
</evidence>
<name>A0A1J9RGC5_9EURO</name>
<dbReference type="EMBL" id="LGTZ01000190">
    <property type="protein sequence ID" value="OJD26693.1"/>
    <property type="molecule type" value="Genomic_DNA"/>
</dbReference>
<evidence type="ECO:0000313" key="2">
    <source>
        <dbReference type="Proteomes" id="UP000242791"/>
    </source>
</evidence>
<protein>
    <submittedName>
        <fullName evidence="1">Uncharacterized protein</fullName>
    </submittedName>
</protein>
<accession>A0A1J9RGC5</accession>
<reference evidence="1 2" key="1">
    <citation type="submission" date="2015-08" db="EMBL/GenBank/DDBJ databases">
        <title>Emmonsia species relationships and genome sequence.</title>
        <authorList>
            <person name="Cuomo C.A."/>
            <person name="Schwartz I.S."/>
            <person name="Kenyon C."/>
            <person name="De Hoog G.S."/>
            <person name="Govender N.P."/>
            <person name="Botha A."/>
            <person name="Moreno L."/>
            <person name="De Vries M."/>
            <person name="Munoz J.F."/>
            <person name="Stielow J.B."/>
        </authorList>
    </citation>
    <scope>NUCLEOTIDE SEQUENCE [LARGE SCALE GENOMIC DNA]</scope>
    <source>
        <strain evidence="1 2">EI222</strain>
    </source>
</reference>
<dbReference type="VEuPathDB" id="FungiDB:ACJ73_01924"/>
<dbReference type="AlphaFoldDB" id="A0A1J9RGC5"/>
<dbReference type="OrthoDB" id="4496730at2759"/>
<sequence>MVLGRRGKRFHRLSKGVVETMYDFMVAMADVIPRYKLHWLGNLITLADERWKLEIDGRKREALKMEKWRWQEFYHTLKAETTSMASPYILLSWPIYCKLDRRLGLWSQVGATKMMSG</sequence>
<gene>
    <name evidence="1" type="ORF">ACJ73_01924</name>
</gene>
<organism evidence="1 2">
    <name type="scientific">Blastomyces percursus</name>
    <dbReference type="NCBI Taxonomy" id="1658174"/>
    <lineage>
        <taxon>Eukaryota</taxon>
        <taxon>Fungi</taxon>
        <taxon>Dikarya</taxon>
        <taxon>Ascomycota</taxon>
        <taxon>Pezizomycotina</taxon>
        <taxon>Eurotiomycetes</taxon>
        <taxon>Eurotiomycetidae</taxon>
        <taxon>Onygenales</taxon>
        <taxon>Ajellomycetaceae</taxon>
        <taxon>Blastomyces</taxon>
    </lineage>
</organism>
<comment type="caution">
    <text evidence="1">The sequence shown here is derived from an EMBL/GenBank/DDBJ whole genome shotgun (WGS) entry which is preliminary data.</text>
</comment>
<dbReference type="Proteomes" id="UP000242791">
    <property type="component" value="Unassembled WGS sequence"/>
</dbReference>
<proteinExistence type="predicted"/>
<keyword evidence="2" id="KW-1185">Reference proteome</keyword>